<proteinExistence type="predicted"/>
<keyword evidence="3" id="KW-0808">Transferase</keyword>
<dbReference type="PANTHER" id="PTHR41700">
    <property type="entry name" value="GCN5-RELATED N-ACETYLTRANSFERASE"/>
    <property type="match status" value="1"/>
</dbReference>
<dbReference type="InterPro" id="IPR016181">
    <property type="entry name" value="Acyl_CoA_acyltransferase"/>
</dbReference>
<keyword evidence="1" id="KW-0472">Membrane</keyword>
<dbReference type="InterPro" id="IPR038764">
    <property type="entry name" value="GNAT_N_AcTrfase_prd"/>
</dbReference>
<feature type="transmembrane region" description="Helical" evidence="1">
    <location>
        <begin position="216"/>
        <end position="238"/>
    </location>
</feature>
<dbReference type="GO" id="GO:0016747">
    <property type="term" value="F:acyltransferase activity, transferring groups other than amino-acyl groups"/>
    <property type="evidence" value="ECO:0007669"/>
    <property type="project" value="InterPro"/>
</dbReference>
<dbReference type="PROSITE" id="PS51186">
    <property type="entry name" value="GNAT"/>
    <property type="match status" value="1"/>
</dbReference>
<keyword evidence="1" id="KW-0812">Transmembrane</keyword>
<dbReference type="RefSeq" id="WP_312894694.1">
    <property type="nucleotide sequence ID" value="NZ_BAABAM010000004.1"/>
</dbReference>
<comment type="caution">
    <text evidence="3">The sequence shown here is derived from an EMBL/GenBank/DDBJ whole genome shotgun (WGS) entry which is preliminary data.</text>
</comment>
<dbReference type="InterPro" id="IPR000182">
    <property type="entry name" value="GNAT_dom"/>
</dbReference>
<evidence type="ECO:0000313" key="4">
    <source>
        <dbReference type="Proteomes" id="UP000530928"/>
    </source>
</evidence>
<evidence type="ECO:0000259" key="2">
    <source>
        <dbReference type="PROSITE" id="PS51186"/>
    </source>
</evidence>
<feature type="domain" description="N-acetyltransferase" evidence="2">
    <location>
        <begin position="1"/>
        <end position="143"/>
    </location>
</feature>
<organism evidence="3 4">
    <name type="scientific">Nonomuraea soli</name>
    <dbReference type="NCBI Taxonomy" id="1032476"/>
    <lineage>
        <taxon>Bacteria</taxon>
        <taxon>Bacillati</taxon>
        <taxon>Actinomycetota</taxon>
        <taxon>Actinomycetes</taxon>
        <taxon>Streptosporangiales</taxon>
        <taxon>Streptosporangiaceae</taxon>
        <taxon>Nonomuraea</taxon>
    </lineage>
</organism>
<keyword evidence="1" id="KW-1133">Transmembrane helix</keyword>
<dbReference type="SUPFAM" id="SSF55729">
    <property type="entry name" value="Acyl-CoA N-acyltransferases (Nat)"/>
    <property type="match status" value="1"/>
</dbReference>
<dbReference type="EMBL" id="JACDUR010000006">
    <property type="protein sequence ID" value="MBA2894367.1"/>
    <property type="molecule type" value="Genomic_DNA"/>
</dbReference>
<protein>
    <submittedName>
        <fullName evidence="3">Putative GNAT superfamily acetyltransferase</fullName>
    </submittedName>
</protein>
<name>A0A7W0HSW9_9ACTN</name>
<gene>
    <name evidence="3" type="ORF">HNR30_005739</name>
</gene>
<evidence type="ECO:0000256" key="1">
    <source>
        <dbReference type="SAM" id="Phobius"/>
    </source>
</evidence>
<keyword evidence="4" id="KW-1185">Reference proteome</keyword>
<accession>A0A7W0HSW9</accession>
<sequence>MRIAELRTVDDFQRAYRLFDDIWHPEPGNPPMPVELMVAFAHAGGYLAGAYSPDGELVGASVGFLADGNALHSHVTGARPGLGIGTLIKRHQRQWCLDRGITAIRWTFDPLVRRNAYFNLVKLGARPEKYLEDFYGEMADAVNAGDPSDRLLAVWRLDREPERVPYDTAVEALDGEGRVHDTDGPLVLVATPDDIEKVRTAEPERAREWRLAMREVLGGLMAAGAAVCGFTASGQYVVKRR</sequence>
<dbReference type="PANTHER" id="PTHR41700:SF1">
    <property type="entry name" value="N-ACETYLTRANSFERASE DOMAIN-CONTAINING PROTEIN"/>
    <property type="match status" value="1"/>
</dbReference>
<dbReference type="Proteomes" id="UP000530928">
    <property type="component" value="Unassembled WGS sequence"/>
</dbReference>
<reference evidence="3 4" key="1">
    <citation type="submission" date="2020-07" db="EMBL/GenBank/DDBJ databases">
        <title>Genomic Encyclopedia of Type Strains, Phase IV (KMG-IV): sequencing the most valuable type-strain genomes for metagenomic binning, comparative biology and taxonomic classification.</title>
        <authorList>
            <person name="Goeker M."/>
        </authorList>
    </citation>
    <scope>NUCLEOTIDE SEQUENCE [LARGE SCALE GENOMIC DNA]</scope>
    <source>
        <strain evidence="3 4">DSM 45533</strain>
    </source>
</reference>
<evidence type="ECO:0000313" key="3">
    <source>
        <dbReference type="EMBL" id="MBA2894367.1"/>
    </source>
</evidence>
<dbReference type="AlphaFoldDB" id="A0A7W0HSW9"/>